<dbReference type="AlphaFoldDB" id="A0A8K0C387"/>
<dbReference type="PANTHER" id="PTHR10380:SF241">
    <property type="entry name" value="CUTICULAR PROTEIN 47EG-RELATED"/>
    <property type="match status" value="1"/>
</dbReference>
<dbReference type="InterPro" id="IPR000618">
    <property type="entry name" value="Insect_cuticle"/>
</dbReference>
<name>A0A8K0C387_IGNLU</name>
<sequence length="135" mass="14627">MKVLIAIFALLAVSYAAQLSGNEPIPIIRQDADVNVDGSYHSSYETGNGISAQEQGQLKNAGNPETEAEEVQGAYEYTAPDGTKISLQYVANENGFQPQGAHLPVPPPPQEIPEAILRALKWIEAHPDPEAKKYE</sequence>
<dbReference type="InterPro" id="IPR031311">
    <property type="entry name" value="CHIT_BIND_RR_consensus"/>
</dbReference>
<evidence type="ECO:0000256" key="2">
    <source>
        <dbReference type="PROSITE-ProRule" id="PRU00497"/>
    </source>
</evidence>
<evidence type="ECO:0000256" key="3">
    <source>
        <dbReference type="SAM" id="MobiDB-lite"/>
    </source>
</evidence>
<dbReference type="GO" id="GO:0062129">
    <property type="term" value="C:chitin-based extracellular matrix"/>
    <property type="evidence" value="ECO:0007669"/>
    <property type="project" value="TreeGrafter"/>
</dbReference>
<feature type="compositionally biased region" description="Polar residues" evidence="3">
    <location>
        <begin position="40"/>
        <end position="60"/>
    </location>
</feature>
<keyword evidence="1 2" id="KW-0193">Cuticle</keyword>
<dbReference type="InterPro" id="IPR050468">
    <property type="entry name" value="Cuticle_Struct_Prot"/>
</dbReference>
<dbReference type="EMBL" id="VTPC01091265">
    <property type="protein sequence ID" value="KAF2878870.1"/>
    <property type="molecule type" value="Genomic_DNA"/>
</dbReference>
<dbReference type="Proteomes" id="UP000801492">
    <property type="component" value="Unassembled WGS sequence"/>
</dbReference>
<accession>A0A8K0C387</accession>
<feature type="signal peptide" evidence="4">
    <location>
        <begin position="1"/>
        <end position="16"/>
    </location>
</feature>
<proteinExistence type="predicted"/>
<dbReference type="Pfam" id="PF00379">
    <property type="entry name" value="Chitin_bind_4"/>
    <property type="match status" value="1"/>
</dbReference>
<gene>
    <name evidence="5" type="ORF">ILUMI_27302</name>
</gene>
<dbReference type="PRINTS" id="PR00947">
    <property type="entry name" value="CUTICLE"/>
</dbReference>
<feature type="chain" id="PRO_5035460834" evidence="4">
    <location>
        <begin position="17"/>
        <end position="135"/>
    </location>
</feature>
<dbReference type="GO" id="GO:0008010">
    <property type="term" value="F:structural constituent of chitin-based larval cuticle"/>
    <property type="evidence" value="ECO:0007669"/>
    <property type="project" value="TreeGrafter"/>
</dbReference>
<protein>
    <submittedName>
        <fullName evidence="5">Uncharacterized protein</fullName>
    </submittedName>
</protein>
<dbReference type="PANTHER" id="PTHR10380">
    <property type="entry name" value="CUTICLE PROTEIN"/>
    <property type="match status" value="1"/>
</dbReference>
<comment type="caution">
    <text evidence="5">The sequence shown here is derived from an EMBL/GenBank/DDBJ whole genome shotgun (WGS) entry which is preliminary data.</text>
</comment>
<dbReference type="PROSITE" id="PS51155">
    <property type="entry name" value="CHIT_BIND_RR_2"/>
    <property type="match status" value="1"/>
</dbReference>
<evidence type="ECO:0000256" key="1">
    <source>
        <dbReference type="ARBA" id="ARBA00022460"/>
    </source>
</evidence>
<reference evidence="5" key="1">
    <citation type="submission" date="2019-08" db="EMBL/GenBank/DDBJ databases">
        <title>The genome of the North American firefly Photinus pyralis.</title>
        <authorList>
            <consortium name="Photinus pyralis genome working group"/>
            <person name="Fallon T.R."/>
            <person name="Sander Lower S.E."/>
            <person name="Weng J.-K."/>
        </authorList>
    </citation>
    <scope>NUCLEOTIDE SEQUENCE</scope>
    <source>
        <strain evidence="5">TRF0915ILg1</strain>
        <tissue evidence="5">Whole body</tissue>
    </source>
</reference>
<organism evidence="5 6">
    <name type="scientific">Ignelater luminosus</name>
    <name type="common">Cucubano</name>
    <name type="synonym">Pyrophorus luminosus</name>
    <dbReference type="NCBI Taxonomy" id="2038154"/>
    <lineage>
        <taxon>Eukaryota</taxon>
        <taxon>Metazoa</taxon>
        <taxon>Ecdysozoa</taxon>
        <taxon>Arthropoda</taxon>
        <taxon>Hexapoda</taxon>
        <taxon>Insecta</taxon>
        <taxon>Pterygota</taxon>
        <taxon>Neoptera</taxon>
        <taxon>Endopterygota</taxon>
        <taxon>Coleoptera</taxon>
        <taxon>Polyphaga</taxon>
        <taxon>Elateriformia</taxon>
        <taxon>Elateroidea</taxon>
        <taxon>Elateridae</taxon>
        <taxon>Agrypninae</taxon>
        <taxon>Pyrophorini</taxon>
        <taxon>Ignelater</taxon>
    </lineage>
</organism>
<keyword evidence="6" id="KW-1185">Reference proteome</keyword>
<feature type="region of interest" description="Disordered" evidence="3">
    <location>
        <begin position="39"/>
        <end position="69"/>
    </location>
</feature>
<keyword evidence="4" id="KW-0732">Signal</keyword>
<evidence type="ECO:0000313" key="6">
    <source>
        <dbReference type="Proteomes" id="UP000801492"/>
    </source>
</evidence>
<evidence type="ECO:0000313" key="5">
    <source>
        <dbReference type="EMBL" id="KAF2878870.1"/>
    </source>
</evidence>
<dbReference type="PROSITE" id="PS00233">
    <property type="entry name" value="CHIT_BIND_RR_1"/>
    <property type="match status" value="1"/>
</dbReference>
<evidence type="ECO:0000256" key="4">
    <source>
        <dbReference type="SAM" id="SignalP"/>
    </source>
</evidence>
<dbReference type="OrthoDB" id="6379191at2759"/>